<dbReference type="GO" id="GO:0005886">
    <property type="term" value="C:plasma membrane"/>
    <property type="evidence" value="ECO:0007669"/>
    <property type="project" value="TreeGrafter"/>
</dbReference>
<dbReference type="STRING" id="1121881.SAMN02745225_01008"/>
<reference evidence="8" key="1">
    <citation type="submission" date="2016-11" db="EMBL/GenBank/DDBJ databases">
        <authorList>
            <person name="Varghese N."/>
            <person name="Submissions S."/>
        </authorList>
    </citation>
    <scope>NUCLEOTIDE SEQUENCE [LARGE SCALE GENOMIC DNA]</scope>
    <source>
        <strain evidence="8">DSM 19514</strain>
    </source>
</reference>
<dbReference type="GO" id="GO:0034755">
    <property type="term" value="P:iron ion transmembrane transport"/>
    <property type="evidence" value="ECO:0007669"/>
    <property type="project" value="TreeGrafter"/>
</dbReference>
<dbReference type="GO" id="GO:0005384">
    <property type="term" value="F:manganese ion transmembrane transporter activity"/>
    <property type="evidence" value="ECO:0007669"/>
    <property type="project" value="TreeGrafter"/>
</dbReference>
<feature type="transmembrane region" description="Helical" evidence="6">
    <location>
        <begin position="197"/>
        <end position="215"/>
    </location>
</feature>
<dbReference type="OrthoDB" id="9787548at2"/>
<feature type="transmembrane region" description="Helical" evidence="6">
    <location>
        <begin position="278"/>
        <end position="303"/>
    </location>
</feature>
<feature type="transmembrane region" description="Helical" evidence="6">
    <location>
        <begin position="471"/>
        <end position="491"/>
    </location>
</feature>
<dbReference type="Pfam" id="PF01566">
    <property type="entry name" value="Nramp"/>
    <property type="match status" value="1"/>
</dbReference>
<dbReference type="InterPro" id="IPR001046">
    <property type="entry name" value="NRAMP_fam"/>
</dbReference>
<organism evidence="7 8">
    <name type="scientific">Ferrithrix thermotolerans DSM 19514</name>
    <dbReference type="NCBI Taxonomy" id="1121881"/>
    <lineage>
        <taxon>Bacteria</taxon>
        <taxon>Bacillati</taxon>
        <taxon>Actinomycetota</taxon>
        <taxon>Acidimicrobiia</taxon>
        <taxon>Acidimicrobiales</taxon>
        <taxon>Acidimicrobiaceae</taxon>
        <taxon>Ferrithrix</taxon>
    </lineage>
</organism>
<feature type="transmembrane region" description="Helical" evidence="6">
    <location>
        <begin position="235"/>
        <end position="257"/>
    </location>
</feature>
<dbReference type="AlphaFoldDB" id="A0A1M4UKP7"/>
<keyword evidence="8" id="KW-1185">Reference proteome</keyword>
<evidence type="ECO:0000256" key="5">
    <source>
        <dbReference type="ARBA" id="ARBA00023136"/>
    </source>
</evidence>
<evidence type="ECO:0000256" key="4">
    <source>
        <dbReference type="ARBA" id="ARBA00022989"/>
    </source>
</evidence>
<feature type="transmembrane region" description="Helical" evidence="6">
    <location>
        <begin position="405"/>
        <end position="425"/>
    </location>
</feature>
<keyword evidence="2" id="KW-0813">Transport</keyword>
<evidence type="ECO:0000256" key="1">
    <source>
        <dbReference type="ARBA" id="ARBA00004141"/>
    </source>
</evidence>
<feature type="transmembrane region" description="Helical" evidence="6">
    <location>
        <begin position="437"/>
        <end position="459"/>
    </location>
</feature>
<proteinExistence type="predicted"/>
<feature type="transmembrane region" description="Helical" evidence="6">
    <location>
        <begin position="59"/>
        <end position="75"/>
    </location>
</feature>
<evidence type="ECO:0000313" key="7">
    <source>
        <dbReference type="EMBL" id="SHE57351.1"/>
    </source>
</evidence>
<accession>A0A1M4UKP7</accession>
<keyword evidence="4 6" id="KW-1133">Transmembrane helix</keyword>
<keyword evidence="3 6" id="KW-0812">Transmembrane</keyword>
<gene>
    <name evidence="7" type="ORF">SAMN02745225_01008</name>
</gene>
<dbReference type="RefSeq" id="WP_084660213.1">
    <property type="nucleotide sequence ID" value="NZ_FQUL01000011.1"/>
</dbReference>
<protein>
    <submittedName>
        <fullName evidence="7">NRAMP (Natural resistance-associated macrophage protein) metal ion transporters</fullName>
    </submittedName>
</protein>
<feature type="transmembrane region" description="Helical" evidence="6">
    <location>
        <begin position="545"/>
        <end position="564"/>
    </location>
</feature>
<evidence type="ECO:0000256" key="2">
    <source>
        <dbReference type="ARBA" id="ARBA00022448"/>
    </source>
</evidence>
<evidence type="ECO:0000313" key="8">
    <source>
        <dbReference type="Proteomes" id="UP000184295"/>
    </source>
</evidence>
<feature type="transmembrane region" description="Helical" evidence="6">
    <location>
        <begin position="95"/>
        <end position="115"/>
    </location>
</feature>
<name>A0A1M4UKP7_9ACTN</name>
<dbReference type="PANTHER" id="PTHR11706">
    <property type="entry name" value="SOLUTE CARRIER PROTEIN FAMILY 11 MEMBER"/>
    <property type="match status" value="1"/>
</dbReference>
<dbReference type="NCBIfam" id="NF037982">
    <property type="entry name" value="Nramp_1"/>
    <property type="match status" value="1"/>
</dbReference>
<dbReference type="EMBL" id="FQUL01000011">
    <property type="protein sequence ID" value="SHE57351.1"/>
    <property type="molecule type" value="Genomic_DNA"/>
</dbReference>
<feature type="transmembrane region" description="Helical" evidence="6">
    <location>
        <begin position="332"/>
        <end position="356"/>
    </location>
</feature>
<feature type="transmembrane region" description="Helical" evidence="6">
    <location>
        <begin position="376"/>
        <end position="393"/>
    </location>
</feature>
<feature type="transmembrane region" description="Helical" evidence="6">
    <location>
        <begin position="164"/>
        <end position="185"/>
    </location>
</feature>
<comment type="subcellular location">
    <subcellularLocation>
        <location evidence="1">Membrane</location>
        <topology evidence="1">Multi-pass membrane protein</topology>
    </subcellularLocation>
</comment>
<dbReference type="Proteomes" id="UP000184295">
    <property type="component" value="Unassembled WGS sequence"/>
</dbReference>
<feature type="transmembrane region" description="Helical" evidence="6">
    <location>
        <begin position="136"/>
        <end position="158"/>
    </location>
</feature>
<dbReference type="PANTHER" id="PTHR11706:SF33">
    <property type="entry name" value="NATURAL RESISTANCE-ASSOCIATED MACROPHAGE PROTEIN 2"/>
    <property type="match status" value="1"/>
</dbReference>
<sequence length="567" mass="60783">MKFDRSGVSTSSGTKEAAQGKLDDSAVLDSAHVGDIIGAFGTVKVDDTRSSRSKGWRRLFTLLAIMGPGLVVMVGDNDAGGVATYAQAGQNYGPHLLWTLLLLIPVLYVNQEMVVRLGAVTGVGHARLIFNRFGKFWGAFSVIDLFILNALTIVTEFIGVDQAFRYFGLPSYLGIPVAAVLLFLFASGGSFRRWERWMYLLIAFNLAVIPMAIFVHPNYGQVVSNTIIPSFPGGINASLLLLIIAIVGTTVAPWQLFFQQSNVIDKRITPRWIPYERIDTAVGVVLTEIGAAALLIVPAYALAHTHAFGNFTSALGTAVSLRAHAGSVIGDLFALVLLDASLIGASAVTLSTTYALGDVFNIRHSLHWSPRRAPAFYLFYAALLVVSAVIVLIPHSPLGLITTGVQALAGILLPSATVFLVLLCNDRVVLGPWVNSVARNIVSGVIVWILVLLSLALTAATVFPNLTGTQLVQGLGVGALVGALGGVVLLVRGRLESATYDRTTPSMKMDRAAVLKERENWRMPKLDKLARAEMSIGRKLGLGTLRAYLVLAFVMVIVKVVQLASGH</sequence>
<keyword evidence="5 6" id="KW-0472">Membrane</keyword>
<evidence type="ECO:0000256" key="3">
    <source>
        <dbReference type="ARBA" id="ARBA00022692"/>
    </source>
</evidence>
<evidence type="ECO:0000256" key="6">
    <source>
        <dbReference type="SAM" id="Phobius"/>
    </source>
</evidence>
<dbReference type="GO" id="GO:0015086">
    <property type="term" value="F:cadmium ion transmembrane transporter activity"/>
    <property type="evidence" value="ECO:0007669"/>
    <property type="project" value="TreeGrafter"/>
</dbReference>